<feature type="domain" description="Glycoside hydrolase family 29 N-terminal" evidence="8">
    <location>
        <begin position="10"/>
        <end position="336"/>
    </location>
</feature>
<dbReference type="SUPFAM" id="SSF51445">
    <property type="entry name" value="(Trans)glycosidases"/>
    <property type="match status" value="1"/>
</dbReference>
<dbReference type="PRINTS" id="PR00741">
    <property type="entry name" value="GLHYDRLASE29"/>
</dbReference>
<evidence type="ECO:0000256" key="7">
    <source>
        <dbReference type="PIRSR" id="PIRSR001092-1"/>
    </source>
</evidence>
<evidence type="ECO:0000313" key="10">
    <source>
        <dbReference type="Proteomes" id="UP000824241"/>
    </source>
</evidence>
<dbReference type="EC" id="3.2.1.51" evidence="3"/>
<reference evidence="9" key="1">
    <citation type="submission" date="2020-10" db="EMBL/GenBank/DDBJ databases">
        <authorList>
            <person name="Gilroy R."/>
        </authorList>
    </citation>
    <scope>NUCLEOTIDE SEQUENCE</scope>
    <source>
        <strain evidence="9">CHK189-12415</strain>
    </source>
</reference>
<comment type="function">
    <text evidence="1">Alpha-L-fucosidase is responsible for hydrolyzing the alpha-1,6-linked fucose joined to the reducing-end N-acetylglucosamine of the carbohydrate moieties of glycoproteins.</text>
</comment>
<dbReference type="GO" id="GO:0004560">
    <property type="term" value="F:alpha-L-fucosidase activity"/>
    <property type="evidence" value="ECO:0007669"/>
    <property type="project" value="InterPro"/>
</dbReference>
<dbReference type="Proteomes" id="UP000824241">
    <property type="component" value="Unassembled WGS sequence"/>
</dbReference>
<dbReference type="Gene3D" id="3.20.20.80">
    <property type="entry name" value="Glycosidases"/>
    <property type="match status" value="1"/>
</dbReference>
<dbReference type="Pfam" id="PF01120">
    <property type="entry name" value="Alpha_L_fucos"/>
    <property type="match status" value="1"/>
</dbReference>
<name>A0A9D1J4T4_9FIRM</name>
<dbReference type="AlphaFoldDB" id="A0A9D1J4T4"/>
<evidence type="ECO:0000256" key="6">
    <source>
        <dbReference type="ARBA" id="ARBA00023295"/>
    </source>
</evidence>
<protein>
    <recommendedName>
        <fullName evidence="3">alpha-L-fucosidase</fullName>
        <ecNumber evidence="3">3.2.1.51</ecNumber>
    </recommendedName>
</protein>
<evidence type="ECO:0000256" key="1">
    <source>
        <dbReference type="ARBA" id="ARBA00004071"/>
    </source>
</evidence>
<dbReference type="InterPro" id="IPR000933">
    <property type="entry name" value="Glyco_hydro_29"/>
</dbReference>
<gene>
    <name evidence="9" type="ORF">IAB37_04295</name>
</gene>
<evidence type="ECO:0000259" key="8">
    <source>
        <dbReference type="Pfam" id="PF01120"/>
    </source>
</evidence>
<keyword evidence="4" id="KW-0732">Signal</keyword>
<evidence type="ECO:0000256" key="2">
    <source>
        <dbReference type="ARBA" id="ARBA00007951"/>
    </source>
</evidence>
<dbReference type="InterPro" id="IPR016286">
    <property type="entry name" value="FUC_metazoa-typ"/>
</dbReference>
<dbReference type="GO" id="GO:0016139">
    <property type="term" value="P:glycoside catabolic process"/>
    <property type="evidence" value="ECO:0007669"/>
    <property type="project" value="TreeGrafter"/>
</dbReference>
<accession>A0A9D1J4T4</accession>
<comment type="caution">
    <text evidence="9">The sequence shown here is derived from an EMBL/GenBank/DDBJ whole genome shotgun (WGS) entry which is preliminary data.</text>
</comment>
<comment type="similarity">
    <text evidence="2">Belongs to the glycosyl hydrolase 29 family.</text>
</comment>
<dbReference type="InterPro" id="IPR017853">
    <property type="entry name" value="GH"/>
</dbReference>
<dbReference type="PANTHER" id="PTHR10030:SF37">
    <property type="entry name" value="ALPHA-L-FUCOSIDASE-RELATED"/>
    <property type="match status" value="1"/>
</dbReference>
<dbReference type="GO" id="GO:0005764">
    <property type="term" value="C:lysosome"/>
    <property type="evidence" value="ECO:0007669"/>
    <property type="project" value="TreeGrafter"/>
</dbReference>
<evidence type="ECO:0000256" key="5">
    <source>
        <dbReference type="ARBA" id="ARBA00022801"/>
    </source>
</evidence>
<dbReference type="EMBL" id="DVHA01000137">
    <property type="protein sequence ID" value="HIR60775.1"/>
    <property type="molecule type" value="Genomic_DNA"/>
</dbReference>
<organism evidence="9 10">
    <name type="scientific">Candidatus Faecivivens stercoravium</name>
    <dbReference type="NCBI Taxonomy" id="2840803"/>
    <lineage>
        <taxon>Bacteria</taxon>
        <taxon>Bacillati</taxon>
        <taxon>Bacillota</taxon>
        <taxon>Clostridia</taxon>
        <taxon>Eubacteriales</taxon>
        <taxon>Oscillospiraceae</taxon>
        <taxon>Oscillospiraceae incertae sedis</taxon>
        <taxon>Candidatus Faecivivens</taxon>
    </lineage>
</organism>
<evidence type="ECO:0000256" key="4">
    <source>
        <dbReference type="ARBA" id="ARBA00022729"/>
    </source>
</evidence>
<dbReference type="GO" id="GO:0006004">
    <property type="term" value="P:fucose metabolic process"/>
    <property type="evidence" value="ECO:0007669"/>
    <property type="project" value="InterPro"/>
</dbReference>
<evidence type="ECO:0000256" key="3">
    <source>
        <dbReference type="ARBA" id="ARBA00012662"/>
    </source>
</evidence>
<feature type="site" description="May be important for catalysis" evidence="7">
    <location>
        <position position="268"/>
    </location>
</feature>
<sequence>MNDIVKARTERTKWFLDARFGMFIHWGLYAIPARGEWVRSIERISNEDYEPYFEEFNPTRYNPREWARLAKEAGMQYAVLTAKHHDGFCLFDSALTDYKATNTPAGRDLVREFLDAFRAEGLKVGLYYSLLDWHHPDYPHYGDQNHPMRDNPACGNEHRDFNRYLEYMHGQVRELLTGYGHLDIMWFDFSYGEMAGEKWRATKLIQMVRELQPWIIVDNRLEAGGESYGSIVTDSPTFYSGDFASPEQMIPPKGMTDVHGDPIPWESCMTLNDHWGYCAADRHYKTARMVIRNLVECVSKNGNLLLNVGPDAKGEIPEESAAILREVGRWMRKNGESVYGCGASDLPKPDWGRFTRKGNKLYAHVMEENVCAYLLDLKPGEVEKVRLLANGAEMALTQPWNTVSIKDKSFFTFWGQSFPLPDENDTVVELTLK</sequence>
<proteinExistence type="inferred from homology"/>
<keyword evidence="5" id="KW-0378">Hydrolase</keyword>
<keyword evidence="6" id="KW-0326">Glycosidase</keyword>
<reference evidence="9" key="2">
    <citation type="journal article" date="2021" name="PeerJ">
        <title>Extensive microbial diversity within the chicken gut microbiome revealed by metagenomics and culture.</title>
        <authorList>
            <person name="Gilroy R."/>
            <person name="Ravi A."/>
            <person name="Getino M."/>
            <person name="Pursley I."/>
            <person name="Horton D.L."/>
            <person name="Alikhan N.F."/>
            <person name="Baker D."/>
            <person name="Gharbi K."/>
            <person name="Hall N."/>
            <person name="Watson M."/>
            <person name="Adriaenssens E.M."/>
            <person name="Foster-Nyarko E."/>
            <person name="Jarju S."/>
            <person name="Secka A."/>
            <person name="Antonio M."/>
            <person name="Oren A."/>
            <person name="Chaudhuri R.R."/>
            <person name="La Ragione R."/>
            <person name="Hildebrand F."/>
            <person name="Pallen M.J."/>
        </authorList>
    </citation>
    <scope>NUCLEOTIDE SEQUENCE</scope>
    <source>
        <strain evidence="9">CHK189-12415</strain>
    </source>
</reference>
<dbReference type="PIRSF" id="PIRSF001092">
    <property type="entry name" value="Alpha-L-fucosidase"/>
    <property type="match status" value="1"/>
</dbReference>
<evidence type="ECO:0000313" key="9">
    <source>
        <dbReference type="EMBL" id="HIR60775.1"/>
    </source>
</evidence>
<dbReference type="PANTHER" id="PTHR10030">
    <property type="entry name" value="ALPHA-L-FUCOSIDASE"/>
    <property type="match status" value="1"/>
</dbReference>
<dbReference type="SMART" id="SM00812">
    <property type="entry name" value="Alpha_L_fucos"/>
    <property type="match status" value="1"/>
</dbReference>
<dbReference type="InterPro" id="IPR057739">
    <property type="entry name" value="Glyco_hydro_29_N"/>
</dbReference>